<evidence type="ECO:0000256" key="2">
    <source>
        <dbReference type="SAM" id="SignalP"/>
    </source>
</evidence>
<reference evidence="4" key="1">
    <citation type="journal article" date="2019" name="Int. J. Syst. Evol. Microbiol.">
        <title>The Global Catalogue of Microorganisms (GCM) 10K type strain sequencing project: providing services to taxonomists for standard genome sequencing and annotation.</title>
        <authorList>
            <consortium name="The Broad Institute Genomics Platform"/>
            <consortium name="The Broad Institute Genome Sequencing Center for Infectious Disease"/>
            <person name="Wu L."/>
            <person name="Ma J."/>
        </authorList>
    </citation>
    <scope>NUCLEOTIDE SEQUENCE [LARGE SCALE GENOMIC DNA]</scope>
    <source>
        <strain evidence="4">CCM 7491</strain>
    </source>
</reference>
<dbReference type="PROSITE" id="PS51257">
    <property type="entry name" value="PROKAR_LIPOPROTEIN"/>
    <property type="match status" value="1"/>
</dbReference>
<feature type="signal peptide" evidence="2">
    <location>
        <begin position="1"/>
        <end position="21"/>
    </location>
</feature>
<evidence type="ECO:0000313" key="4">
    <source>
        <dbReference type="Proteomes" id="UP001595681"/>
    </source>
</evidence>
<keyword evidence="4" id="KW-1185">Reference proteome</keyword>
<dbReference type="EMBL" id="JBHRVU010000004">
    <property type="protein sequence ID" value="MFC3442225.1"/>
    <property type="molecule type" value="Genomic_DNA"/>
</dbReference>
<comment type="caution">
    <text evidence="3">The sequence shown here is derived from an EMBL/GenBank/DDBJ whole genome shotgun (WGS) entry which is preliminary data.</text>
</comment>
<dbReference type="RefSeq" id="WP_380796279.1">
    <property type="nucleotide sequence ID" value="NZ_JBHRVU010000004.1"/>
</dbReference>
<organism evidence="3 4">
    <name type="scientific">Sphingobium rhizovicinum</name>
    <dbReference type="NCBI Taxonomy" id="432308"/>
    <lineage>
        <taxon>Bacteria</taxon>
        <taxon>Pseudomonadati</taxon>
        <taxon>Pseudomonadota</taxon>
        <taxon>Alphaproteobacteria</taxon>
        <taxon>Sphingomonadales</taxon>
        <taxon>Sphingomonadaceae</taxon>
        <taxon>Sphingobium</taxon>
    </lineage>
</organism>
<sequence>MLRRLLLILMLAVGCAVPAQADVFRVGDFVIQPGIDPGSFDLSASVPSVLASDKALGLPDGCRETSREKLTETVMTRYAIGIACDRALAADDAIVTPWAVDGGTFLSTATGARVQQALQPDGDTLSLPIGETAARTRALPVIAVEYTWQGIVHILGGWDHLAFVLCLCLLARGRFLLALVTTFTIGHSLSLALAFFDIVTVPVPRWRR</sequence>
<feature type="chain" id="PRO_5046673383" evidence="2">
    <location>
        <begin position="22"/>
        <end position="208"/>
    </location>
</feature>
<gene>
    <name evidence="3" type="ORF">ACFOKF_13700</name>
</gene>
<keyword evidence="2" id="KW-0732">Signal</keyword>
<accession>A0ABV7NGT6</accession>
<dbReference type="Proteomes" id="UP001595681">
    <property type="component" value="Unassembled WGS sequence"/>
</dbReference>
<keyword evidence="1" id="KW-0812">Transmembrane</keyword>
<protein>
    <submittedName>
        <fullName evidence="3">HupE/UreJ family protein</fullName>
    </submittedName>
</protein>
<feature type="transmembrane region" description="Helical" evidence="1">
    <location>
        <begin position="175"/>
        <end position="199"/>
    </location>
</feature>
<keyword evidence="1" id="KW-1133">Transmembrane helix</keyword>
<dbReference type="InterPro" id="IPR032809">
    <property type="entry name" value="Put_HupE_UreJ"/>
</dbReference>
<evidence type="ECO:0000256" key="1">
    <source>
        <dbReference type="SAM" id="Phobius"/>
    </source>
</evidence>
<name>A0ABV7NGT6_9SPHN</name>
<proteinExistence type="predicted"/>
<dbReference type="Pfam" id="PF13795">
    <property type="entry name" value="HupE_UreJ_2"/>
    <property type="match status" value="1"/>
</dbReference>
<evidence type="ECO:0000313" key="3">
    <source>
        <dbReference type="EMBL" id="MFC3442225.1"/>
    </source>
</evidence>
<keyword evidence="1" id="KW-0472">Membrane</keyword>